<feature type="compositionally biased region" description="Polar residues" evidence="1">
    <location>
        <begin position="20"/>
        <end position="32"/>
    </location>
</feature>
<feature type="region of interest" description="Disordered" evidence="1">
    <location>
        <begin position="1"/>
        <end position="130"/>
    </location>
</feature>
<accession>A0A015LHW4</accession>
<feature type="compositionally biased region" description="Basic and acidic residues" evidence="1">
    <location>
        <begin position="109"/>
        <end position="118"/>
    </location>
</feature>
<organism evidence="2 3">
    <name type="scientific">Rhizophagus irregularis (strain DAOM 197198w)</name>
    <name type="common">Glomus intraradices</name>
    <dbReference type="NCBI Taxonomy" id="1432141"/>
    <lineage>
        <taxon>Eukaryota</taxon>
        <taxon>Fungi</taxon>
        <taxon>Fungi incertae sedis</taxon>
        <taxon>Mucoromycota</taxon>
        <taxon>Glomeromycotina</taxon>
        <taxon>Glomeromycetes</taxon>
        <taxon>Glomerales</taxon>
        <taxon>Glomeraceae</taxon>
        <taxon>Rhizophagus</taxon>
    </lineage>
</organism>
<name>A0A015LHW4_RHIIW</name>
<gene>
    <name evidence="2" type="ORF">RirG_007210</name>
</gene>
<feature type="compositionally biased region" description="Polar residues" evidence="1">
    <location>
        <begin position="119"/>
        <end position="130"/>
    </location>
</feature>
<keyword evidence="3" id="KW-1185">Reference proteome</keyword>
<dbReference type="HOGENOM" id="CLU_1548434_0_0_1"/>
<feature type="compositionally biased region" description="Acidic residues" evidence="1">
    <location>
        <begin position="84"/>
        <end position="95"/>
    </location>
</feature>
<feature type="compositionally biased region" description="Low complexity" evidence="1">
    <location>
        <begin position="96"/>
        <end position="108"/>
    </location>
</feature>
<reference evidence="2 3" key="1">
    <citation type="submission" date="2014-02" db="EMBL/GenBank/DDBJ databases">
        <title>Single nucleus genome sequencing reveals high similarity among nuclei of an endomycorrhizal fungus.</title>
        <authorList>
            <person name="Lin K."/>
            <person name="Geurts R."/>
            <person name="Zhang Z."/>
            <person name="Limpens E."/>
            <person name="Saunders D.G."/>
            <person name="Mu D."/>
            <person name="Pang E."/>
            <person name="Cao H."/>
            <person name="Cha H."/>
            <person name="Lin T."/>
            <person name="Zhou Q."/>
            <person name="Shang Y."/>
            <person name="Li Y."/>
            <person name="Ivanov S."/>
            <person name="Sharma T."/>
            <person name="Velzen R.V."/>
            <person name="Ruijter N.D."/>
            <person name="Aanen D.K."/>
            <person name="Win J."/>
            <person name="Kamoun S."/>
            <person name="Bisseling T."/>
            <person name="Huang S."/>
        </authorList>
    </citation>
    <scope>NUCLEOTIDE SEQUENCE [LARGE SCALE GENOMIC DNA]</scope>
    <source>
        <strain evidence="3">DAOM197198w</strain>
    </source>
</reference>
<dbReference type="AlphaFoldDB" id="A0A015LHW4"/>
<evidence type="ECO:0000313" key="2">
    <source>
        <dbReference type="EMBL" id="EXX79274.1"/>
    </source>
</evidence>
<dbReference type="EMBL" id="JEMT01004525">
    <property type="protein sequence ID" value="EXX79274.1"/>
    <property type="molecule type" value="Genomic_DNA"/>
</dbReference>
<feature type="compositionally biased region" description="Basic and acidic residues" evidence="1">
    <location>
        <begin position="1"/>
        <end position="19"/>
    </location>
</feature>
<dbReference type="STRING" id="1432141.A0A015LHW4"/>
<comment type="caution">
    <text evidence="2">The sequence shown here is derived from an EMBL/GenBank/DDBJ whole genome shotgun (WGS) entry which is preliminary data.</text>
</comment>
<sequence length="173" mass="20084">MKENKSSNKGGERNPEEKQQLFNISSMRQPHNTKGPAGGDNPDSPDNDIKRITDEEFDLFLKTPILKHDKRSGKTMNKGSDGEKTDEEETDDSENDNSYNDYNFSSRNNSDRHIERSNSQENRVNLEQRNNINEHKDFGWANSQEGNRVDPRQFHVQIFLSHHLDFLYYAVVP</sequence>
<proteinExistence type="predicted"/>
<evidence type="ECO:0000256" key="1">
    <source>
        <dbReference type="SAM" id="MobiDB-lite"/>
    </source>
</evidence>
<dbReference type="Proteomes" id="UP000022910">
    <property type="component" value="Unassembled WGS sequence"/>
</dbReference>
<protein>
    <submittedName>
        <fullName evidence="2">Uncharacterized protein</fullName>
    </submittedName>
</protein>
<evidence type="ECO:0000313" key="3">
    <source>
        <dbReference type="Proteomes" id="UP000022910"/>
    </source>
</evidence>